<dbReference type="EMBL" id="GISG01234662">
    <property type="protein sequence ID" value="MBA4667212.1"/>
    <property type="molecule type" value="Transcribed_RNA"/>
</dbReference>
<organism evidence="2">
    <name type="scientific">Opuntia streptacantha</name>
    <name type="common">Prickly pear cactus</name>
    <name type="synonym">Opuntia cardona</name>
    <dbReference type="NCBI Taxonomy" id="393608"/>
    <lineage>
        <taxon>Eukaryota</taxon>
        <taxon>Viridiplantae</taxon>
        <taxon>Streptophyta</taxon>
        <taxon>Embryophyta</taxon>
        <taxon>Tracheophyta</taxon>
        <taxon>Spermatophyta</taxon>
        <taxon>Magnoliopsida</taxon>
        <taxon>eudicotyledons</taxon>
        <taxon>Gunneridae</taxon>
        <taxon>Pentapetalae</taxon>
        <taxon>Caryophyllales</taxon>
        <taxon>Cactineae</taxon>
        <taxon>Cactaceae</taxon>
        <taxon>Opuntioideae</taxon>
        <taxon>Opuntia</taxon>
    </lineage>
</organism>
<proteinExistence type="predicted"/>
<feature type="region of interest" description="Disordered" evidence="1">
    <location>
        <begin position="51"/>
        <end position="80"/>
    </location>
</feature>
<dbReference type="AlphaFoldDB" id="A0A7C9AFH8"/>
<feature type="region of interest" description="Disordered" evidence="1">
    <location>
        <begin position="365"/>
        <end position="453"/>
    </location>
</feature>
<feature type="region of interest" description="Disordered" evidence="1">
    <location>
        <begin position="98"/>
        <end position="306"/>
    </location>
</feature>
<feature type="compositionally biased region" description="Acidic residues" evidence="1">
    <location>
        <begin position="98"/>
        <end position="110"/>
    </location>
</feature>
<dbReference type="PANTHER" id="PTHR13445">
    <property type="entry name" value="TUMOR SUPPRESSING SUBTRANSFERABLE CANDIDATE 4 TSSC4"/>
    <property type="match status" value="1"/>
</dbReference>
<name>A0A7C9AFH8_OPUST</name>
<sequence length="453" mass="50182">MASSSSSESGMNMNDEAFSERVKKTFGSLFASLQPSPSSLSNPLWSLTDAEVEKKEWRRDKDTSARDSTPCSSSFDDFLSQARKNSRNNLRNYRKELEDDLQDLDDGDGEDDKRDLNDWDVRSSIGMDSTLDNEEEEDAYDKVATGRENAGDRLYMRDVIDNHDKDFESEDDIPGAVGNRQRDPRANLWAAKIRLKEDDTETAAQTGRPKPEQAPAQEEDQPNPQQVPPQQAEKESAPAGEDGDKLKSILKRKELETTSKPSKRVRFDPGCLSANDTVREAPGDITSTKAMAQDNGSTIDGNVSRVPDYVRNPSKYTCYSLDSVDEMNDKSNTGAFMDFLEIVKSSKNGGLGSEQTDALVELPKSVTFVPKKKSDANKFGSLDNGTAQDKESDAKRSSMQPALVGLSAEEEQETDVDDMEVDGPEANAEPDRGTSFKKQGRQYRSKSRSDDEA</sequence>
<feature type="compositionally biased region" description="Basic and acidic residues" evidence="1">
    <location>
        <begin position="232"/>
        <end position="257"/>
    </location>
</feature>
<feature type="compositionally biased region" description="Polar residues" evidence="1">
    <location>
        <begin position="66"/>
        <end position="75"/>
    </location>
</feature>
<protein>
    <submittedName>
        <fullName evidence="2">Uncharacterized protein</fullName>
    </submittedName>
</protein>
<feature type="compositionally biased region" description="Low complexity" evidence="1">
    <location>
        <begin position="222"/>
        <end position="231"/>
    </location>
</feature>
<feature type="compositionally biased region" description="Polar residues" evidence="1">
    <location>
        <begin position="285"/>
        <end position="301"/>
    </location>
</feature>
<reference evidence="2" key="2">
    <citation type="submission" date="2020-07" db="EMBL/GenBank/DDBJ databases">
        <authorList>
            <person name="Vera ALvarez R."/>
            <person name="Arias-Moreno D.M."/>
            <person name="Jimenez-Jacinto V."/>
            <person name="Jimenez-Bremont J.F."/>
            <person name="Swaminathan K."/>
            <person name="Moose S.P."/>
            <person name="Guerrero-Gonzalez M.L."/>
            <person name="Marino-Ramirez L."/>
            <person name="Landsman D."/>
            <person name="Rodriguez-Kessler M."/>
            <person name="Delgado-Sanchez P."/>
        </authorList>
    </citation>
    <scope>NUCLEOTIDE SEQUENCE</scope>
    <source>
        <tissue evidence="2">Cladode</tissue>
    </source>
</reference>
<dbReference type="Pfam" id="PF15264">
    <property type="entry name" value="TSSC4"/>
    <property type="match status" value="1"/>
</dbReference>
<reference evidence="2" key="1">
    <citation type="journal article" date="2013" name="J. Plant Res.">
        <title>Effect of fungi and light on seed germination of three Opuntia species from semiarid lands of central Mexico.</title>
        <authorList>
            <person name="Delgado-Sanchez P."/>
            <person name="Jimenez-Bremont J.F."/>
            <person name="Guerrero-Gonzalez Mde L."/>
            <person name="Flores J."/>
        </authorList>
    </citation>
    <scope>NUCLEOTIDE SEQUENCE</scope>
    <source>
        <tissue evidence="2">Cladode</tissue>
    </source>
</reference>
<feature type="compositionally biased region" description="Basic and acidic residues" evidence="1">
    <location>
        <begin position="51"/>
        <end position="65"/>
    </location>
</feature>
<evidence type="ECO:0000256" key="1">
    <source>
        <dbReference type="SAM" id="MobiDB-lite"/>
    </source>
</evidence>
<accession>A0A7C9AFH8</accession>
<evidence type="ECO:0000313" key="2">
    <source>
        <dbReference type="EMBL" id="MBA4667212.1"/>
    </source>
</evidence>
<feature type="compositionally biased region" description="Basic and acidic residues" evidence="1">
    <location>
        <begin position="140"/>
        <end position="166"/>
    </location>
</feature>
<dbReference type="PANTHER" id="PTHR13445:SF5">
    <property type="entry name" value="PROTEIN TSSC4"/>
    <property type="match status" value="1"/>
</dbReference>
<dbReference type="InterPro" id="IPR029338">
    <property type="entry name" value="TSSC4"/>
</dbReference>
<feature type="compositionally biased region" description="Basic and acidic residues" evidence="1">
    <location>
        <begin position="111"/>
        <end position="121"/>
    </location>
</feature>
<feature type="compositionally biased region" description="Acidic residues" evidence="1">
    <location>
        <begin position="408"/>
        <end position="423"/>
    </location>
</feature>